<dbReference type="PANTHER" id="PTHR43669">
    <property type="entry name" value="5-KETO-D-GLUCONATE 5-REDUCTASE"/>
    <property type="match status" value="1"/>
</dbReference>
<comment type="similarity">
    <text evidence="1">Belongs to the short-chain dehydrogenases/reductases (SDR) family.</text>
</comment>
<comment type="caution">
    <text evidence="4">The sequence shown here is derived from an EMBL/GenBank/DDBJ whole genome shotgun (WGS) entry which is preliminary data.</text>
</comment>
<dbReference type="Pfam" id="PF00106">
    <property type="entry name" value="adh_short"/>
    <property type="match status" value="1"/>
</dbReference>
<keyword evidence="3" id="KW-0560">Oxidoreductase</keyword>
<dbReference type="GO" id="GO:0016491">
    <property type="term" value="F:oxidoreductase activity"/>
    <property type="evidence" value="ECO:0007669"/>
    <property type="project" value="UniProtKB-KW"/>
</dbReference>
<dbReference type="PROSITE" id="PS00061">
    <property type="entry name" value="ADH_SHORT"/>
    <property type="match status" value="1"/>
</dbReference>
<dbReference type="VEuPathDB" id="FungiDB:SMAC_09253"/>
<dbReference type="PRINTS" id="PR00081">
    <property type="entry name" value="GDHRDH"/>
</dbReference>
<sequence length="275" mass="30454">MPFPYKTVLITGATSGIGQALAERMIASGVFVIAVGRRKERLDDLVKKHGSDKVAAEPFDISDLSALPNWVKHITTTYPKLDSIVLNAGLQKTLLFTKPETIDLAAHSTELTTNYLSPLHLITLFLPHLISLSPQPTSIIVVSSCLSLIPLPRCANYCATKAATHSLVWSLRAQLTGPEAEHTKHIKVIEILPPAVKTELHKIQKDLVEQGQGDFGMELDEFADFTWGELEKGDGPDGRDEITVKETREWVEMDHKRRGVFEGYVRGCREGGMKF</sequence>
<dbReference type="Gene3D" id="3.40.50.720">
    <property type="entry name" value="NAD(P)-binding Rossmann-like Domain"/>
    <property type="match status" value="1"/>
</dbReference>
<evidence type="ECO:0000256" key="2">
    <source>
        <dbReference type="ARBA" id="ARBA00022857"/>
    </source>
</evidence>
<dbReference type="Proteomes" id="UP000433876">
    <property type="component" value="Unassembled WGS sequence"/>
</dbReference>
<evidence type="ECO:0000313" key="4">
    <source>
        <dbReference type="EMBL" id="KAA8630231.1"/>
    </source>
</evidence>
<name>A0A8S8ZNH6_SORMA</name>
<dbReference type="AlphaFoldDB" id="A0A8S8ZNH6"/>
<keyword evidence="2" id="KW-0521">NADP</keyword>
<dbReference type="PANTHER" id="PTHR43669:SF11">
    <property type="entry name" value="SHORT-CHAIN DEHYDROGENASE_OXIDOREDUCTASE"/>
    <property type="match status" value="1"/>
</dbReference>
<evidence type="ECO:0000256" key="1">
    <source>
        <dbReference type="ARBA" id="ARBA00006484"/>
    </source>
</evidence>
<protein>
    <recommendedName>
        <fullName evidence="6">NAD(P)-binding protein</fullName>
    </recommendedName>
</protein>
<evidence type="ECO:0000313" key="5">
    <source>
        <dbReference type="Proteomes" id="UP000433876"/>
    </source>
</evidence>
<organism evidence="4 5">
    <name type="scientific">Sordaria macrospora</name>
    <dbReference type="NCBI Taxonomy" id="5147"/>
    <lineage>
        <taxon>Eukaryota</taxon>
        <taxon>Fungi</taxon>
        <taxon>Dikarya</taxon>
        <taxon>Ascomycota</taxon>
        <taxon>Pezizomycotina</taxon>
        <taxon>Sordariomycetes</taxon>
        <taxon>Sordariomycetidae</taxon>
        <taxon>Sordariales</taxon>
        <taxon>Sordariaceae</taxon>
        <taxon>Sordaria</taxon>
    </lineage>
</organism>
<dbReference type="InterPro" id="IPR002347">
    <property type="entry name" value="SDR_fam"/>
</dbReference>
<dbReference type="SUPFAM" id="SSF51735">
    <property type="entry name" value="NAD(P)-binding Rossmann-fold domains"/>
    <property type="match status" value="1"/>
</dbReference>
<dbReference type="InterPro" id="IPR020904">
    <property type="entry name" value="Sc_DH/Rdtase_CS"/>
</dbReference>
<evidence type="ECO:0008006" key="6">
    <source>
        <dbReference type="Google" id="ProtNLM"/>
    </source>
</evidence>
<evidence type="ECO:0000256" key="3">
    <source>
        <dbReference type="ARBA" id="ARBA00023002"/>
    </source>
</evidence>
<reference evidence="4 5" key="1">
    <citation type="submission" date="2017-07" db="EMBL/GenBank/DDBJ databases">
        <title>Genome sequence of the Sordaria macrospora wild type strain R19027.</title>
        <authorList>
            <person name="Nowrousian M."/>
            <person name="Teichert I."/>
            <person name="Kueck U."/>
        </authorList>
    </citation>
    <scope>NUCLEOTIDE SEQUENCE [LARGE SCALE GENOMIC DNA]</scope>
    <source>
        <strain evidence="4 5">R19027</strain>
        <tissue evidence="4">Mycelium</tissue>
    </source>
</reference>
<dbReference type="InterPro" id="IPR036291">
    <property type="entry name" value="NAD(P)-bd_dom_sf"/>
</dbReference>
<proteinExistence type="inferred from homology"/>
<dbReference type="EMBL" id="NMPR01000110">
    <property type="protein sequence ID" value="KAA8630231.1"/>
    <property type="molecule type" value="Genomic_DNA"/>
</dbReference>
<accession>A0A8S8ZNH6</accession>
<gene>
    <name evidence="4" type="ORF">SMACR_09253</name>
</gene>